<evidence type="ECO:0000256" key="1">
    <source>
        <dbReference type="ARBA" id="ARBA00022670"/>
    </source>
</evidence>
<organism evidence="10 11">
    <name type="scientific">Streptomyces pilosus</name>
    <dbReference type="NCBI Taxonomy" id="28893"/>
    <lineage>
        <taxon>Bacteria</taxon>
        <taxon>Bacillati</taxon>
        <taxon>Actinomycetota</taxon>
        <taxon>Actinomycetes</taxon>
        <taxon>Kitasatosporales</taxon>
        <taxon>Streptomycetaceae</taxon>
        <taxon>Streptomyces</taxon>
    </lineage>
</organism>
<evidence type="ECO:0000256" key="7">
    <source>
        <dbReference type="SAM" id="MobiDB-lite"/>
    </source>
</evidence>
<dbReference type="PANTHER" id="PTHR34978">
    <property type="entry name" value="POSSIBLE SENSOR-TRANSDUCER PROTEIN BLAR"/>
    <property type="match status" value="1"/>
</dbReference>
<comment type="similarity">
    <text evidence="6">Belongs to the peptidase M48 family.</text>
</comment>
<feature type="transmembrane region" description="Helical" evidence="8">
    <location>
        <begin position="31"/>
        <end position="54"/>
    </location>
</feature>
<dbReference type="GO" id="GO:0046872">
    <property type="term" value="F:metal ion binding"/>
    <property type="evidence" value="ECO:0007669"/>
    <property type="project" value="UniProtKB-KW"/>
</dbReference>
<gene>
    <name evidence="10" type="ORF">GCM10010280_31670</name>
</gene>
<dbReference type="AlphaFoldDB" id="A0A918BP88"/>
<feature type="region of interest" description="Disordered" evidence="7">
    <location>
        <begin position="1"/>
        <end position="24"/>
    </location>
</feature>
<keyword evidence="11" id="KW-1185">Reference proteome</keyword>
<feature type="compositionally biased region" description="Basic and acidic residues" evidence="7">
    <location>
        <begin position="9"/>
        <end position="18"/>
    </location>
</feature>
<evidence type="ECO:0000256" key="3">
    <source>
        <dbReference type="ARBA" id="ARBA00022801"/>
    </source>
</evidence>
<feature type="domain" description="Peptidase M48" evidence="9">
    <location>
        <begin position="177"/>
        <end position="228"/>
    </location>
</feature>
<evidence type="ECO:0000256" key="6">
    <source>
        <dbReference type="RuleBase" id="RU003983"/>
    </source>
</evidence>
<dbReference type="PANTHER" id="PTHR34978:SF3">
    <property type="entry name" value="SLR0241 PROTEIN"/>
    <property type="match status" value="1"/>
</dbReference>
<keyword evidence="8" id="KW-0812">Transmembrane</keyword>
<dbReference type="Gene3D" id="3.30.2010.10">
    <property type="entry name" value="Metalloproteases ('zincins'), catalytic domain"/>
    <property type="match status" value="1"/>
</dbReference>
<dbReference type="Proteomes" id="UP000656732">
    <property type="component" value="Unassembled WGS sequence"/>
</dbReference>
<feature type="transmembrane region" description="Helical" evidence="8">
    <location>
        <begin position="66"/>
        <end position="97"/>
    </location>
</feature>
<feature type="transmembrane region" description="Helical" evidence="8">
    <location>
        <begin position="317"/>
        <end position="339"/>
    </location>
</feature>
<comment type="caution">
    <text evidence="10">The sequence shown here is derived from an EMBL/GenBank/DDBJ whole genome shotgun (WGS) entry which is preliminary data.</text>
</comment>
<evidence type="ECO:0000256" key="5">
    <source>
        <dbReference type="ARBA" id="ARBA00023049"/>
    </source>
</evidence>
<protein>
    <submittedName>
        <fullName evidence="10">Membrane protein</fullName>
    </submittedName>
</protein>
<keyword evidence="8" id="KW-1133">Transmembrane helix</keyword>
<keyword evidence="3 6" id="KW-0378">Hydrolase</keyword>
<dbReference type="CDD" id="cd07326">
    <property type="entry name" value="M56_BlaR1_MecR1_like"/>
    <property type="match status" value="1"/>
</dbReference>
<keyword evidence="4 6" id="KW-0862">Zinc</keyword>
<sequence length="344" mass="37234">MCAYRHRAPPHDPHDPHAPEPPLPTGTGARGMTVCLLLLSVVAVTAAVPVPRALTRAKWPEREPVVALWVWQCLVATVLLCCLTALALGAAAVFGTVRAQLFAPAPPAVTAAYDLSAASPWTVVLTVLLACGAAWTTAMLGRELAEARRRRAQARAHLRERAPDLPAGLPAARGPLLVLEDEYPDAWWMPGSPPQLIVTTGALRRLTDHQVDAVLTHERGHARARHDWLLHLSTALATGFPRIPLFAHFCDQTHRLVELSADDTASRRCGHLTTALALIELNQHRGVLSCSSSHRLLGERVDRLLEPPPRLGRRDRALTTTAAALVPFVPLLITFAPGLTALPR</sequence>
<proteinExistence type="inferred from homology"/>
<keyword evidence="8" id="KW-0472">Membrane</keyword>
<evidence type="ECO:0000313" key="10">
    <source>
        <dbReference type="EMBL" id="GGQ82486.1"/>
    </source>
</evidence>
<dbReference type="Pfam" id="PF01435">
    <property type="entry name" value="Peptidase_M48"/>
    <property type="match status" value="1"/>
</dbReference>
<keyword evidence="1 6" id="KW-0645">Protease</keyword>
<dbReference type="GO" id="GO:0004222">
    <property type="term" value="F:metalloendopeptidase activity"/>
    <property type="evidence" value="ECO:0007669"/>
    <property type="project" value="InterPro"/>
</dbReference>
<feature type="transmembrane region" description="Helical" evidence="8">
    <location>
        <begin position="117"/>
        <end position="141"/>
    </location>
</feature>
<evidence type="ECO:0000259" key="9">
    <source>
        <dbReference type="Pfam" id="PF01435"/>
    </source>
</evidence>
<reference evidence="10" key="1">
    <citation type="journal article" date="2014" name="Int. J. Syst. Evol. Microbiol.">
        <title>Complete genome sequence of Corynebacterium casei LMG S-19264T (=DSM 44701T), isolated from a smear-ripened cheese.</title>
        <authorList>
            <consortium name="US DOE Joint Genome Institute (JGI-PGF)"/>
            <person name="Walter F."/>
            <person name="Albersmeier A."/>
            <person name="Kalinowski J."/>
            <person name="Ruckert C."/>
        </authorList>
    </citation>
    <scope>NUCLEOTIDE SEQUENCE</scope>
    <source>
        <strain evidence="10">JCM 4403</strain>
    </source>
</reference>
<dbReference type="InterPro" id="IPR052173">
    <property type="entry name" value="Beta-lactam_resp_regulator"/>
</dbReference>
<evidence type="ECO:0000256" key="8">
    <source>
        <dbReference type="SAM" id="Phobius"/>
    </source>
</evidence>
<reference evidence="10" key="2">
    <citation type="submission" date="2020-09" db="EMBL/GenBank/DDBJ databases">
        <authorList>
            <person name="Sun Q."/>
            <person name="Ohkuma M."/>
        </authorList>
    </citation>
    <scope>NUCLEOTIDE SEQUENCE</scope>
    <source>
        <strain evidence="10">JCM 4403</strain>
    </source>
</reference>
<dbReference type="InterPro" id="IPR001915">
    <property type="entry name" value="Peptidase_M48"/>
</dbReference>
<dbReference type="EMBL" id="BMTU01000005">
    <property type="protein sequence ID" value="GGQ82486.1"/>
    <property type="molecule type" value="Genomic_DNA"/>
</dbReference>
<evidence type="ECO:0000256" key="4">
    <source>
        <dbReference type="ARBA" id="ARBA00022833"/>
    </source>
</evidence>
<comment type="cofactor">
    <cofactor evidence="6">
        <name>Zn(2+)</name>
        <dbReference type="ChEBI" id="CHEBI:29105"/>
    </cofactor>
    <text evidence="6">Binds 1 zinc ion per subunit.</text>
</comment>
<evidence type="ECO:0000313" key="11">
    <source>
        <dbReference type="Proteomes" id="UP000656732"/>
    </source>
</evidence>
<name>A0A918BP88_9ACTN</name>
<dbReference type="GO" id="GO:0006508">
    <property type="term" value="P:proteolysis"/>
    <property type="evidence" value="ECO:0007669"/>
    <property type="project" value="UniProtKB-KW"/>
</dbReference>
<keyword evidence="5 6" id="KW-0482">Metalloprotease</keyword>
<keyword evidence="2" id="KW-0479">Metal-binding</keyword>
<accession>A0A918BP88</accession>
<evidence type="ECO:0000256" key="2">
    <source>
        <dbReference type="ARBA" id="ARBA00022723"/>
    </source>
</evidence>